<organism evidence="1 2">
    <name type="scientific">Solanum commersonii</name>
    <name type="common">Commerson's wild potato</name>
    <name type="synonym">Commerson's nightshade</name>
    <dbReference type="NCBI Taxonomy" id="4109"/>
    <lineage>
        <taxon>Eukaryota</taxon>
        <taxon>Viridiplantae</taxon>
        <taxon>Streptophyta</taxon>
        <taxon>Embryophyta</taxon>
        <taxon>Tracheophyta</taxon>
        <taxon>Spermatophyta</taxon>
        <taxon>Magnoliopsida</taxon>
        <taxon>eudicotyledons</taxon>
        <taxon>Gunneridae</taxon>
        <taxon>Pentapetalae</taxon>
        <taxon>asterids</taxon>
        <taxon>lamiids</taxon>
        <taxon>Solanales</taxon>
        <taxon>Solanaceae</taxon>
        <taxon>Solanoideae</taxon>
        <taxon>Solaneae</taxon>
        <taxon>Solanum</taxon>
    </lineage>
</organism>
<proteinExistence type="predicted"/>
<comment type="caution">
    <text evidence="1">The sequence shown here is derived from an EMBL/GenBank/DDBJ whole genome shotgun (WGS) entry which is preliminary data.</text>
</comment>
<keyword evidence="2" id="KW-1185">Reference proteome</keyword>
<dbReference type="Proteomes" id="UP000824120">
    <property type="component" value="Chromosome 10"/>
</dbReference>
<gene>
    <name evidence="1" type="ORF">H5410_052214</name>
</gene>
<dbReference type="OrthoDB" id="1504534at2759"/>
<sequence length="316" mass="33992">MPKEQEVVIEQVWVEEEKRLEEVERRREEVEVMTLVVVGNELEVEVMILVVVGNGLGVEVMKSVMVGSGLEVEVMILVVVGNGLEVGVMKLVVVGNGREEVGVMKLVVVGNGREVALVLDLELEVEVMTPVVVESELEGASVLDLAPVVEVMKLVVVESGREVALVWDLARELVGTELEEALVLDLDLALVAEVMPRVLVGTELVMTLVLDLVQMASRLLSNSSEGTDPSKSLNLRSRKLSFGNSNTILGNGPTKRLTSARKPISTGRCPAMSALLRSIPATTLMLGSSSALSQKTPLYAQTSAPSQLLVNFEGSE</sequence>
<dbReference type="EMBL" id="JACXVP010000010">
    <property type="protein sequence ID" value="KAG5581587.1"/>
    <property type="molecule type" value="Genomic_DNA"/>
</dbReference>
<evidence type="ECO:0000313" key="1">
    <source>
        <dbReference type="EMBL" id="KAG5581587.1"/>
    </source>
</evidence>
<dbReference type="AlphaFoldDB" id="A0A9J5X0I3"/>
<protein>
    <submittedName>
        <fullName evidence="1">Uncharacterized protein</fullName>
    </submittedName>
</protein>
<name>A0A9J5X0I3_SOLCO</name>
<reference evidence="1 2" key="1">
    <citation type="submission" date="2020-09" db="EMBL/GenBank/DDBJ databases">
        <title>De no assembly of potato wild relative species, Solanum commersonii.</title>
        <authorList>
            <person name="Cho K."/>
        </authorList>
    </citation>
    <scope>NUCLEOTIDE SEQUENCE [LARGE SCALE GENOMIC DNA]</scope>
    <source>
        <strain evidence="1">LZ3.2</strain>
        <tissue evidence="1">Leaf</tissue>
    </source>
</reference>
<evidence type="ECO:0000313" key="2">
    <source>
        <dbReference type="Proteomes" id="UP000824120"/>
    </source>
</evidence>
<accession>A0A9J5X0I3</accession>